<reference evidence="1 2" key="1">
    <citation type="submission" date="2020-08" db="EMBL/GenBank/DDBJ databases">
        <title>Genomic Encyclopedia of Type Strains, Phase IV (KMG-IV): sequencing the most valuable type-strain genomes for metagenomic binning, comparative biology and taxonomic classification.</title>
        <authorList>
            <person name="Goeker M."/>
        </authorList>
    </citation>
    <scope>NUCLEOTIDE SEQUENCE [LARGE SCALE GENOMIC DNA]</scope>
    <source>
        <strain evidence="1 2">DSM 40141</strain>
    </source>
</reference>
<evidence type="ECO:0000313" key="1">
    <source>
        <dbReference type="EMBL" id="MBB6439122.1"/>
    </source>
</evidence>
<dbReference type="Proteomes" id="UP000540423">
    <property type="component" value="Unassembled WGS sequence"/>
</dbReference>
<gene>
    <name evidence="1" type="ORF">HNQ79_005634</name>
</gene>
<name>A0A7X0LSE4_9ACTN</name>
<dbReference type="AlphaFoldDB" id="A0A7X0LSE4"/>
<organism evidence="1 2">
    <name type="scientific">Streptomyces candidus</name>
    <dbReference type="NCBI Taxonomy" id="67283"/>
    <lineage>
        <taxon>Bacteria</taxon>
        <taxon>Bacillati</taxon>
        <taxon>Actinomycetota</taxon>
        <taxon>Actinomycetes</taxon>
        <taxon>Kitasatosporales</taxon>
        <taxon>Streptomycetaceae</taxon>
        <taxon>Streptomyces</taxon>
    </lineage>
</organism>
<keyword evidence="2" id="KW-1185">Reference proteome</keyword>
<protein>
    <submittedName>
        <fullName evidence="1">Uncharacterized protein</fullName>
    </submittedName>
</protein>
<evidence type="ECO:0000313" key="2">
    <source>
        <dbReference type="Proteomes" id="UP000540423"/>
    </source>
</evidence>
<dbReference type="RefSeq" id="WP_185035604.1">
    <property type="nucleotide sequence ID" value="NZ_BNBN01000017.1"/>
</dbReference>
<sequence>MSTPEYEFWNDLAVRRPDDVRMISGRRVPLSWQMEKRVGHVDRLMNRTLPADFPDPVERGGTADVLAVLALSESIRRDLIARRAGDIREAILLGATWSEVAAAIDSTPDEARAILRDWTERQHGLHQSAAGPDGHHRLGDEENRHAAVLALIQLADDQRTETGTHD</sequence>
<proteinExistence type="predicted"/>
<comment type="caution">
    <text evidence="1">The sequence shown here is derived from an EMBL/GenBank/DDBJ whole genome shotgun (WGS) entry which is preliminary data.</text>
</comment>
<dbReference type="EMBL" id="JACHEM010000017">
    <property type="protein sequence ID" value="MBB6439122.1"/>
    <property type="molecule type" value="Genomic_DNA"/>
</dbReference>
<accession>A0A7X0LSE4</accession>